<accession>A0A7H0H2J8</accession>
<dbReference type="KEGG" id="tdf:H9L22_10670"/>
<dbReference type="EMBL" id="CP060789">
    <property type="protein sequence ID" value="QNP54764.1"/>
    <property type="molecule type" value="Genomic_DNA"/>
</dbReference>
<reference evidence="1 2" key="1">
    <citation type="submission" date="2020-08" db="EMBL/GenBank/DDBJ databases">
        <title>Genome sequence of Tessaracoccus defluvii JCM 17540T.</title>
        <authorList>
            <person name="Hyun D.-W."/>
            <person name="Bae J.-W."/>
        </authorList>
    </citation>
    <scope>NUCLEOTIDE SEQUENCE [LARGE SCALE GENOMIC DNA]</scope>
    <source>
        <strain evidence="1 2">JCM 17540</strain>
    </source>
</reference>
<protein>
    <submittedName>
        <fullName evidence="1">Uncharacterized protein</fullName>
    </submittedName>
</protein>
<dbReference type="Proteomes" id="UP000516117">
    <property type="component" value="Chromosome"/>
</dbReference>
<evidence type="ECO:0000313" key="1">
    <source>
        <dbReference type="EMBL" id="QNP54764.1"/>
    </source>
</evidence>
<proteinExistence type="predicted"/>
<sequence>MTQVGVEEGTAALGELRSAIDKVRSTGVQRVADVPPALLASLKISADVPPAEARERVRAGLFALAERLDPDLRRAFLESAGFRRDAAPAAGDRIKATATMLGTSERTAYRRVDEAVAEMALLLQSRDGRPALVDLDYVFLRSHFRVDLTGDAPLMVMERTISARSDGVSRIDERVNLPRMRHQQLHFRALEGCRVESNNFLTPGMWAITLSFPRPLNAGEEHTFAVSVRLPDHDSLEPVVGFFPHTASYDAAVDLQFGDRRPVALERFQEAPPVGHVSQIPGAEPVEPILARHHFSFMTMKPGFCYGVRWRWAETPDVAVPTF</sequence>
<keyword evidence="2" id="KW-1185">Reference proteome</keyword>
<gene>
    <name evidence="1" type="ORF">H9L22_10670</name>
</gene>
<organism evidence="1 2">
    <name type="scientific">Tessaracoccus defluvii</name>
    <dbReference type="NCBI Taxonomy" id="1285901"/>
    <lineage>
        <taxon>Bacteria</taxon>
        <taxon>Bacillati</taxon>
        <taxon>Actinomycetota</taxon>
        <taxon>Actinomycetes</taxon>
        <taxon>Propionibacteriales</taxon>
        <taxon>Propionibacteriaceae</taxon>
        <taxon>Tessaracoccus</taxon>
    </lineage>
</organism>
<dbReference type="AlphaFoldDB" id="A0A7H0H2J8"/>
<dbReference type="RefSeq" id="WP_187719900.1">
    <property type="nucleotide sequence ID" value="NZ_BAABBL010000027.1"/>
</dbReference>
<name>A0A7H0H2J8_9ACTN</name>
<evidence type="ECO:0000313" key="2">
    <source>
        <dbReference type="Proteomes" id="UP000516117"/>
    </source>
</evidence>